<gene>
    <name evidence="1" type="ORF">SAMN05421672_101256</name>
</gene>
<protein>
    <recommendedName>
        <fullName evidence="3">ParE toxin of type II toxin-antitoxin system, parDE</fullName>
    </recommendedName>
</protein>
<dbReference type="EMBL" id="FTMC01000001">
    <property type="protein sequence ID" value="SIP90528.1"/>
    <property type="molecule type" value="Genomic_DNA"/>
</dbReference>
<dbReference type="Proteomes" id="UP000186079">
    <property type="component" value="Unassembled WGS sequence"/>
</dbReference>
<accession>A0A1N6NEI4</accession>
<dbReference type="AlphaFoldDB" id="A0A1N6NEI4"/>
<sequence>MAYPSSQQASELGILQYREFNTHGYRVFYEVFAADKAIAVELVLRQTQSVEQVLIRYCLVNPW</sequence>
<proteinExistence type="predicted"/>
<evidence type="ECO:0000313" key="2">
    <source>
        <dbReference type="Proteomes" id="UP000186079"/>
    </source>
</evidence>
<evidence type="ECO:0008006" key="3">
    <source>
        <dbReference type="Google" id="ProtNLM"/>
    </source>
</evidence>
<evidence type="ECO:0000313" key="1">
    <source>
        <dbReference type="EMBL" id="SIP90528.1"/>
    </source>
</evidence>
<name>A0A1N6NEI4_9PSED</name>
<organism evidence="1 2">
    <name type="scientific">Pseudomonas flexibilis</name>
    <dbReference type="NCBI Taxonomy" id="706570"/>
    <lineage>
        <taxon>Bacteria</taxon>
        <taxon>Pseudomonadati</taxon>
        <taxon>Pseudomonadota</taxon>
        <taxon>Gammaproteobacteria</taxon>
        <taxon>Pseudomonadales</taxon>
        <taxon>Pseudomonadaceae</taxon>
        <taxon>Pseudomonas</taxon>
    </lineage>
</organism>
<reference evidence="1 2" key="1">
    <citation type="submission" date="2017-01" db="EMBL/GenBank/DDBJ databases">
        <authorList>
            <person name="Mah S.A."/>
            <person name="Swanson W.J."/>
            <person name="Moy G.W."/>
            <person name="Vacquier V.D."/>
        </authorList>
    </citation>
    <scope>NUCLEOTIDE SEQUENCE [LARGE SCALE GENOMIC DNA]</scope>
    <source>
        <strain evidence="1 2">ATCC 29606</strain>
    </source>
</reference>